<evidence type="ECO:0000256" key="2">
    <source>
        <dbReference type="ARBA" id="ARBA00022679"/>
    </source>
</evidence>
<feature type="binding site" evidence="7">
    <location>
        <position position="61"/>
    </location>
    <ligand>
        <name>substrate</name>
    </ligand>
</feature>
<dbReference type="GO" id="GO:0005829">
    <property type="term" value="C:cytosol"/>
    <property type="evidence" value="ECO:0007669"/>
    <property type="project" value="TreeGrafter"/>
</dbReference>
<dbReference type="InterPro" id="IPR031322">
    <property type="entry name" value="Shikimate/glucono_kinase"/>
</dbReference>
<evidence type="ECO:0000313" key="8">
    <source>
        <dbReference type="EMBL" id="RNA68952.1"/>
    </source>
</evidence>
<evidence type="ECO:0000256" key="1">
    <source>
        <dbReference type="ARBA" id="ARBA00022605"/>
    </source>
</evidence>
<dbReference type="GO" id="GO:0000287">
    <property type="term" value="F:magnesium ion binding"/>
    <property type="evidence" value="ECO:0007669"/>
    <property type="project" value="UniProtKB-UniRule"/>
</dbReference>
<accession>A0A3M7TVD1</accession>
<comment type="subunit">
    <text evidence="7">Monomer.</text>
</comment>
<evidence type="ECO:0000256" key="5">
    <source>
        <dbReference type="ARBA" id="ARBA00022840"/>
    </source>
</evidence>
<dbReference type="Pfam" id="PF01202">
    <property type="entry name" value="SKI"/>
    <property type="match status" value="1"/>
</dbReference>
<feature type="binding site" evidence="7">
    <location>
        <position position="120"/>
    </location>
    <ligand>
        <name>ATP</name>
        <dbReference type="ChEBI" id="CHEBI:30616"/>
    </ligand>
</feature>
<dbReference type="PANTHER" id="PTHR21087:SF16">
    <property type="entry name" value="SHIKIMATE KINASE 1, CHLOROPLASTIC"/>
    <property type="match status" value="1"/>
</dbReference>
<comment type="caution">
    <text evidence="8">The sequence shown here is derived from an EMBL/GenBank/DDBJ whole genome shotgun (WGS) entry which is preliminary data.</text>
</comment>
<dbReference type="HAMAP" id="MF_00109">
    <property type="entry name" value="Shikimate_kinase"/>
    <property type="match status" value="1"/>
</dbReference>
<protein>
    <recommendedName>
        <fullName evidence="7">Shikimate kinase</fullName>
        <shortName evidence="7">SK</shortName>
        <ecNumber evidence="7">2.7.1.71</ecNumber>
    </recommendedName>
</protein>
<keyword evidence="5 7" id="KW-0067">ATP-binding</keyword>
<dbReference type="GO" id="GO:0009423">
    <property type="term" value="P:chorismate biosynthetic process"/>
    <property type="evidence" value="ECO:0007669"/>
    <property type="project" value="UniProtKB-UniRule"/>
</dbReference>
<keyword evidence="9" id="KW-1185">Reference proteome</keyword>
<keyword evidence="7" id="KW-0963">Cytoplasm</keyword>
<evidence type="ECO:0000256" key="3">
    <source>
        <dbReference type="ARBA" id="ARBA00022741"/>
    </source>
</evidence>
<dbReference type="OrthoDB" id="9800332at2"/>
<dbReference type="GO" id="GO:0009073">
    <property type="term" value="P:aromatic amino acid family biosynthetic process"/>
    <property type="evidence" value="ECO:0007669"/>
    <property type="project" value="UniProtKB-KW"/>
</dbReference>
<comment type="pathway">
    <text evidence="7">Metabolic intermediate biosynthesis; chorismate biosynthesis; chorismate from D-erythrose 4-phosphate and phosphoenolpyruvate: step 5/7.</text>
</comment>
<sequence length="168" mass="19031">MKTSKKTIYLTGFMGAGKSTVGKLLAQKLGLGFIDLDEYIEEKSGKTIPEIFTDSGEACFRNLESEALREVSVKTAVISTGGGVTEKEENRKLMKRTGTVFFLDAPFYVLYERIRDDKSRPLARGEKEVLRERYENRRPGYEWAALTLDTKGCSPYEVVQKALQHFDE</sequence>
<dbReference type="GO" id="GO:0008652">
    <property type="term" value="P:amino acid biosynthetic process"/>
    <property type="evidence" value="ECO:0007669"/>
    <property type="project" value="UniProtKB-KW"/>
</dbReference>
<keyword evidence="4 7" id="KW-0418">Kinase</keyword>
<dbReference type="PANTHER" id="PTHR21087">
    <property type="entry name" value="SHIKIMATE KINASE"/>
    <property type="match status" value="1"/>
</dbReference>
<comment type="catalytic activity">
    <reaction evidence="7">
        <text>shikimate + ATP = 3-phosphoshikimate + ADP + H(+)</text>
        <dbReference type="Rhea" id="RHEA:13121"/>
        <dbReference type="ChEBI" id="CHEBI:15378"/>
        <dbReference type="ChEBI" id="CHEBI:30616"/>
        <dbReference type="ChEBI" id="CHEBI:36208"/>
        <dbReference type="ChEBI" id="CHEBI:145989"/>
        <dbReference type="ChEBI" id="CHEBI:456216"/>
        <dbReference type="EC" id="2.7.1.71"/>
    </reaction>
</comment>
<proteinExistence type="inferred from homology"/>
<evidence type="ECO:0000256" key="7">
    <source>
        <dbReference type="HAMAP-Rule" id="MF_00109"/>
    </source>
</evidence>
<organism evidence="8 9">
    <name type="scientific">Alteribacter keqinensis</name>
    <dbReference type="NCBI Taxonomy" id="2483800"/>
    <lineage>
        <taxon>Bacteria</taxon>
        <taxon>Bacillati</taxon>
        <taxon>Bacillota</taxon>
        <taxon>Bacilli</taxon>
        <taxon>Bacillales</taxon>
        <taxon>Bacillaceae</taxon>
        <taxon>Alteribacter</taxon>
    </lineage>
</organism>
<dbReference type="RefSeq" id="WP_122896474.1">
    <property type="nucleotide sequence ID" value="NZ_RHIB01000001.1"/>
</dbReference>
<dbReference type="UniPathway" id="UPA00053">
    <property type="reaction ID" value="UER00088"/>
</dbReference>
<dbReference type="SUPFAM" id="SSF52540">
    <property type="entry name" value="P-loop containing nucleoside triphosphate hydrolases"/>
    <property type="match status" value="1"/>
</dbReference>
<comment type="function">
    <text evidence="7">Catalyzes the specific phosphorylation of the 3-hydroxyl group of shikimic acid using ATP as a cosubstrate.</text>
</comment>
<evidence type="ECO:0000256" key="4">
    <source>
        <dbReference type="ARBA" id="ARBA00022777"/>
    </source>
</evidence>
<dbReference type="PRINTS" id="PR01100">
    <property type="entry name" value="SHIKIMTKNASE"/>
</dbReference>
<dbReference type="AlphaFoldDB" id="A0A3M7TVD1"/>
<dbReference type="Gene3D" id="3.40.50.300">
    <property type="entry name" value="P-loop containing nucleotide triphosphate hydrolases"/>
    <property type="match status" value="1"/>
</dbReference>
<dbReference type="InterPro" id="IPR000623">
    <property type="entry name" value="Shikimate_kinase/TSH1"/>
</dbReference>
<keyword evidence="7" id="KW-0479">Metal-binding</keyword>
<evidence type="ECO:0000256" key="6">
    <source>
        <dbReference type="ARBA" id="ARBA00023141"/>
    </source>
</evidence>
<comment type="similarity">
    <text evidence="7">Belongs to the shikimate kinase family.</text>
</comment>
<evidence type="ECO:0000313" key="9">
    <source>
        <dbReference type="Proteomes" id="UP000278746"/>
    </source>
</evidence>
<comment type="caution">
    <text evidence="7">Lacks conserved residue(s) required for the propagation of feature annotation.</text>
</comment>
<keyword evidence="1 7" id="KW-0028">Amino-acid biosynthesis</keyword>
<dbReference type="EMBL" id="RHIB01000001">
    <property type="protein sequence ID" value="RNA68952.1"/>
    <property type="molecule type" value="Genomic_DNA"/>
</dbReference>
<feature type="binding site" evidence="7">
    <location>
        <position position="82"/>
    </location>
    <ligand>
        <name>substrate</name>
    </ligand>
</feature>
<dbReference type="GO" id="GO:0004765">
    <property type="term" value="F:shikimate kinase activity"/>
    <property type="evidence" value="ECO:0007669"/>
    <property type="project" value="UniProtKB-UniRule"/>
</dbReference>
<dbReference type="Proteomes" id="UP000278746">
    <property type="component" value="Unassembled WGS sequence"/>
</dbReference>
<dbReference type="CDD" id="cd00464">
    <property type="entry name" value="SK"/>
    <property type="match status" value="1"/>
</dbReference>
<dbReference type="EC" id="2.7.1.71" evidence="7"/>
<reference evidence="8 9" key="1">
    <citation type="submission" date="2018-10" db="EMBL/GenBank/DDBJ databases">
        <title>Bacillus Keqinensis sp. nov., a moderately halophilic bacterium isolated from a saline-alkaline lake.</title>
        <authorList>
            <person name="Wang H."/>
        </authorList>
    </citation>
    <scope>NUCLEOTIDE SEQUENCE [LARGE SCALE GENOMIC DNA]</scope>
    <source>
        <strain evidence="8 9">KQ-3</strain>
    </source>
</reference>
<feature type="binding site" evidence="7">
    <location>
        <position position="37"/>
    </location>
    <ligand>
        <name>substrate</name>
    </ligand>
</feature>
<feature type="binding site" evidence="7">
    <location>
        <begin position="15"/>
        <end position="20"/>
    </location>
    <ligand>
        <name>ATP</name>
        <dbReference type="ChEBI" id="CHEBI:30616"/>
    </ligand>
</feature>
<keyword evidence="3 7" id="KW-0547">Nucleotide-binding</keyword>
<gene>
    <name evidence="7" type="primary">aroK</name>
    <name evidence="8" type="ORF">EBO34_03045</name>
</gene>
<keyword evidence="7" id="KW-0460">Magnesium</keyword>
<comment type="cofactor">
    <cofactor evidence="7">
        <name>Mg(2+)</name>
        <dbReference type="ChEBI" id="CHEBI:18420"/>
    </cofactor>
    <text evidence="7">Binds 1 Mg(2+) ion per subunit.</text>
</comment>
<keyword evidence="2 7" id="KW-0808">Transferase</keyword>
<dbReference type="GO" id="GO:0005524">
    <property type="term" value="F:ATP binding"/>
    <property type="evidence" value="ECO:0007669"/>
    <property type="project" value="UniProtKB-UniRule"/>
</dbReference>
<comment type="subcellular location">
    <subcellularLocation>
        <location evidence="7">Cytoplasm</location>
    </subcellularLocation>
</comment>
<name>A0A3M7TVD1_9BACI</name>
<keyword evidence="6 7" id="KW-0057">Aromatic amino acid biosynthesis</keyword>
<feature type="binding site" evidence="7">
    <location>
        <position position="137"/>
    </location>
    <ligand>
        <name>substrate</name>
    </ligand>
</feature>
<dbReference type="InterPro" id="IPR027417">
    <property type="entry name" value="P-loop_NTPase"/>
</dbReference>
<feature type="binding site" evidence="7">
    <location>
        <position position="19"/>
    </location>
    <ligand>
        <name>Mg(2+)</name>
        <dbReference type="ChEBI" id="CHEBI:18420"/>
    </ligand>
</feature>